<evidence type="ECO:0000313" key="2">
    <source>
        <dbReference type="Proteomes" id="UP001055101"/>
    </source>
</evidence>
<reference evidence="1" key="1">
    <citation type="journal article" date="2021" name="Front. Microbiol.">
        <title>Comprehensive Comparative Genomics and Phenotyping of Methylobacterium Species.</title>
        <authorList>
            <person name="Alessa O."/>
            <person name="Ogura Y."/>
            <person name="Fujitani Y."/>
            <person name="Takami H."/>
            <person name="Hayashi T."/>
            <person name="Sahin N."/>
            <person name="Tani A."/>
        </authorList>
    </citation>
    <scope>NUCLEOTIDE SEQUENCE</scope>
    <source>
        <strain evidence="1">DSM 23674</strain>
    </source>
</reference>
<keyword evidence="2" id="KW-1185">Reference proteome</keyword>
<comment type="caution">
    <text evidence="1">The sequence shown here is derived from an EMBL/GenBank/DDBJ whole genome shotgun (WGS) entry which is preliminary data.</text>
</comment>
<dbReference type="Proteomes" id="UP001055101">
    <property type="component" value="Unassembled WGS sequence"/>
</dbReference>
<gene>
    <name evidence="1" type="ORF">EKPJFOCH_1239</name>
</gene>
<reference evidence="1" key="2">
    <citation type="submission" date="2021-08" db="EMBL/GenBank/DDBJ databases">
        <authorList>
            <person name="Tani A."/>
            <person name="Ola A."/>
            <person name="Ogura Y."/>
            <person name="Katsura K."/>
            <person name="Hayashi T."/>
        </authorList>
    </citation>
    <scope>NUCLEOTIDE SEQUENCE</scope>
    <source>
        <strain evidence="1">DSM 23674</strain>
    </source>
</reference>
<dbReference type="EMBL" id="BPRA01000005">
    <property type="protein sequence ID" value="GJE54757.1"/>
    <property type="molecule type" value="Genomic_DNA"/>
</dbReference>
<accession>A0ABQ4TL10</accession>
<evidence type="ECO:0008006" key="3">
    <source>
        <dbReference type="Google" id="ProtNLM"/>
    </source>
</evidence>
<evidence type="ECO:0000313" key="1">
    <source>
        <dbReference type="EMBL" id="GJE54757.1"/>
    </source>
</evidence>
<proteinExistence type="predicted"/>
<dbReference type="Gene3D" id="1.10.30.50">
    <property type="match status" value="1"/>
</dbReference>
<protein>
    <recommendedName>
        <fullName evidence="3">HNH endonuclease</fullName>
    </recommendedName>
</protein>
<name>A0ABQ4TL10_9HYPH</name>
<dbReference type="RefSeq" id="WP_238231112.1">
    <property type="nucleotide sequence ID" value="NZ_BPRA01000005.1"/>
</dbReference>
<dbReference type="CDD" id="cd00085">
    <property type="entry name" value="HNHc"/>
    <property type="match status" value="1"/>
</dbReference>
<dbReference type="InterPro" id="IPR003615">
    <property type="entry name" value="HNH_nuc"/>
</dbReference>
<organism evidence="1 2">
    <name type="scientific">Methylobacterium thuringiense</name>
    <dbReference type="NCBI Taxonomy" id="1003091"/>
    <lineage>
        <taxon>Bacteria</taxon>
        <taxon>Pseudomonadati</taxon>
        <taxon>Pseudomonadota</taxon>
        <taxon>Alphaproteobacteria</taxon>
        <taxon>Hyphomicrobiales</taxon>
        <taxon>Methylobacteriaceae</taxon>
        <taxon>Methylobacterium</taxon>
    </lineage>
</organism>
<sequence length="315" mass="36060">MKQILILHIAWMRDYCGLKNDKPYGQFGHMTQGGSPHKAFNFLPYKDRCYGYAAVSNGRVNLQKLGGDTEAEYLDNILVIWTATHPSQRDPISKRRYRYVVGWYNKARVSADMLERSKIAAAKELKDIDKLIYIASANAFDCCLLKEVDRIFEVPAMIKGYPGVSPAFYPSENSNQEWILSLRDYIETKSILENKALKNIIDNLDGATSERREYLREVFVRDAKHVKELKKLYGGRCQISGQKVLEDFSVDITEAHHIRWLTRGGSDEKDNMIVLSPNLHAAIHATNAEFNWSELSFDIGGKKFPVILNKHLKNK</sequence>